<dbReference type="InterPro" id="IPR024445">
    <property type="entry name" value="Tnp_ISXO2-like"/>
</dbReference>
<reference evidence="3" key="1">
    <citation type="submission" date="2021-02" db="EMBL/GenBank/DDBJ databases">
        <authorList>
            <person name="Nowell W R."/>
        </authorList>
    </citation>
    <scope>NUCLEOTIDE SEQUENCE</scope>
</reference>
<dbReference type="Proteomes" id="UP000677228">
    <property type="component" value="Unassembled WGS sequence"/>
</dbReference>
<comment type="caution">
    <text evidence="3">The sequence shown here is derived from an EMBL/GenBank/DDBJ whole genome shotgun (WGS) entry which is preliminary data.</text>
</comment>
<dbReference type="NCBIfam" id="NF033547">
    <property type="entry name" value="transpos_IS1595"/>
    <property type="match status" value="1"/>
</dbReference>
<proteinExistence type="predicted"/>
<protein>
    <recommendedName>
        <fullName evidence="1">ISXO2-like transposase domain-containing protein</fullName>
    </recommendedName>
</protein>
<dbReference type="Pfam" id="PF12762">
    <property type="entry name" value="DDE_Tnp_IS1595"/>
    <property type="match status" value="1"/>
</dbReference>
<evidence type="ECO:0000313" key="4">
    <source>
        <dbReference type="Proteomes" id="UP000682733"/>
    </source>
</evidence>
<dbReference type="SMART" id="SM01126">
    <property type="entry name" value="DDE_Tnp_IS1595"/>
    <property type="match status" value="1"/>
</dbReference>
<evidence type="ECO:0000313" key="2">
    <source>
        <dbReference type="EMBL" id="CAF0825363.1"/>
    </source>
</evidence>
<organism evidence="3 4">
    <name type="scientific">Didymodactylos carnosus</name>
    <dbReference type="NCBI Taxonomy" id="1234261"/>
    <lineage>
        <taxon>Eukaryota</taxon>
        <taxon>Metazoa</taxon>
        <taxon>Spiralia</taxon>
        <taxon>Gnathifera</taxon>
        <taxon>Rotifera</taxon>
        <taxon>Eurotatoria</taxon>
        <taxon>Bdelloidea</taxon>
        <taxon>Philodinida</taxon>
        <taxon>Philodinidae</taxon>
        <taxon>Didymodactylos</taxon>
    </lineage>
</organism>
<dbReference type="AlphaFoldDB" id="A0A8S2H730"/>
<sequence length="327" mass="38357">MCRCSLHYSQINRLTMAVFPLPKVDDMTIREWSTCTDTIENTIQFAQTLGLLPVLPPTPCPNGHDNWYLGKYSRSIDKYQWRCREKNCKLTRSLRDGTFFSNSKLELQQILDLMYYWSQGVDTYDFLQRQCNFGSKSTIADWKNFLRDVCAEHFLRHPAEIGGVGHVVEIDESSWTKRKFNRGRVIKNQWVFGGIDRDTRECFAVLVETRDAATLLPIIQQHVRPGTTILSDEWRAYHSLQNGPGGYIHQTVNHSLHFVDPVTGVHTQNIENMWMCAKQKKKRMMGMHVSLLDTYLMEFMWRRRFPERPLENLIAQIFELYPVLKLE</sequence>
<dbReference type="PANTHER" id="PTHR47163:SF2">
    <property type="entry name" value="SI:DKEY-17M8.2"/>
    <property type="match status" value="1"/>
</dbReference>
<dbReference type="EMBL" id="CAJNOK010001694">
    <property type="protein sequence ID" value="CAF0825363.1"/>
    <property type="molecule type" value="Genomic_DNA"/>
</dbReference>
<evidence type="ECO:0000313" key="3">
    <source>
        <dbReference type="EMBL" id="CAF3609856.1"/>
    </source>
</evidence>
<dbReference type="InterPro" id="IPR053164">
    <property type="entry name" value="IS1016-like_transposase"/>
</dbReference>
<feature type="domain" description="ISXO2-like transposase" evidence="1">
    <location>
        <begin position="160"/>
        <end position="304"/>
    </location>
</feature>
<dbReference type="Proteomes" id="UP000682733">
    <property type="component" value="Unassembled WGS sequence"/>
</dbReference>
<dbReference type="EMBL" id="CAJOBA010001694">
    <property type="protein sequence ID" value="CAF3609856.1"/>
    <property type="molecule type" value="Genomic_DNA"/>
</dbReference>
<accession>A0A8S2H730</accession>
<name>A0A8S2H730_9BILA</name>
<dbReference type="PANTHER" id="PTHR47163">
    <property type="entry name" value="DDE_TNP_IS1595 DOMAIN-CONTAINING PROTEIN"/>
    <property type="match status" value="1"/>
</dbReference>
<evidence type="ECO:0000259" key="1">
    <source>
        <dbReference type="SMART" id="SM01126"/>
    </source>
</evidence>
<gene>
    <name evidence="2" type="ORF">OVA965_LOCUS5867</name>
    <name evidence="3" type="ORF">TMI583_LOCUS5864</name>
</gene>